<name>A0A0F8ZGF1_9ZZZZ</name>
<dbReference type="AlphaFoldDB" id="A0A0F8ZGF1"/>
<evidence type="ECO:0000256" key="3">
    <source>
        <dbReference type="ARBA" id="ARBA00022603"/>
    </source>
</evidence>
<evidence type="ECO:0000313" key="7">
    <source>
        <dbReference type="EMBL" id="KKK65514.1"/>
    </source>
</evidence>
<dbReference type="GO" id="GO:0006298">
    <property type="term" value="P:mismatch repair"/>
    <property type="evidence" value="ECO:0007669"/>
    <property type="project" value="TreeGrafter"/>
</dbReference>
<dbReference type="EC" id="2.1.1.72" evidence="2"/>
<dbReference type="Gene3D" id="1.10.1020.10">
    <property type="entry name" value="Adenine-specific Methyltransferase, Domain 2"/>
    <property type="match status" value="1"/>
</dbReference>
<protein>
    <recommendedName>
        <fullName evidence="2">site-specific DNA-methyltransferase (adenine-specific)</fullName>
        <ecNumber evidence="2">2.1.1.72</ecNumber>
    </recommendedName>
</protein>
<dbReference type="InterPro" id="IPR023095">
    <property type="entry name" value="Ade_MeTrfase_dom_2"/>
</dbReference>
<dbReference type="PRINTS" id="PR00505">
    <property type="entry name" value="D12N6MTFRASE"/>
</dbReference>
<organism evidence="7">
    <name type="scientific">marine sediment metagenome</name>
    <dbReference type="NCBI Taxonomy" id="412755"/>
    <lineage>
        <taxon>unclassified sequences</taxon>
        <taxon>metagenomes</taxon>
        <taxon>ecological metagenomes</taxon>
    </lineage>
</organism>
<dbReference type="NCBIfam" id="TIGR00571">
    <property type="entry name" value="dam"/>
    <property type="match status" value="1"/>
</dbReference>
<proteinExistence type="inferred from homology"/>
<evidence type="ECO:0000256" key="2">
    <source>
        <dbReference type="ARBA" id="ARBA00011900"/>
    </source>
</evidence>
<reference evidence="7" key="1">
    <citation type="journal article" date="2015" name="Nature">
        <title>Complex archaea that bridge the gap between prokaryotes and eukaryotes.</title>
        <authorList>
            <person name="Spang A."/>
            <person name="Saw J.H."/>
            <person name="Jorgensen S.L."/>
            <person name="Zaremba-Niedzwiedzka K."/>
            <person name="Martijn J."/>
            <person name="Lind A.E."/>
            <person name="van Eijk R."/>
            <person name="Schleper C."/>
            <person name="Guy L."/>
            <person name="Ettema T.J."/>
        </authorList>
    </citation>
    <scope>NUCLEOTIDE SEQUENCE</scope>
</reference>
<comment type="similarity">
    <text evidence="1">Belongs to the N(4)/N(6)-methyltransferase family.</text>
</comment>
<dbReference type="GO" id="GO:0032259">
    <property type="term" value="P:methylation"/>
    <property type="evidence" value="ECO:0007669"/>
    <property type="project" value="UniProtKB-KW"/>
</dbReference>
<sequence length="288" mass="33037">MFCGIEFQHVVPFKTQLLKWIGNKQRFAHEIASYFPTDVKTYFEPFLGSGAVLATLQPSNAIGSDAFAPLIEIWKMLAADPENVVQWYRTRYKEYFDFEKPEGYERIKARYNANPNGADLLFLCRSCYGGVVRFRKSDGYMSTPCGVHTPITPGSFAQRVRIWRRRTAGATFEKMDFSEAMQSAKRGDLVYCDPPYTHSQAILYQGQGFELARLMNDIASCKERGVRVALSIDGKKKSGQVNCHLDIPDELFEREVFVNCGRSMLRRFQREGESLEDEVVHDRLLLTY</sequence>
<evidence type="ECO:0000256" key="4">
    <source>
        <dbReference type="ARBA" id="ARBA00022679"/>
    </source>
</evidence>
<dbReference type="SUPFAM" id="SSF53335">
    <property type="entry name" value="S-adenosyl-L-methionine-dependent methyltransferases"/>
    <property type="match status" value="1"/>
</dbReference>
<dbReference type="GO" id="GO:0009007">
    <property type="term" value="F:site-specific DNA-methyltransferase (adenine-specific) activity"/>
    <property type="evidence" value="ECO:0007669"/>
    <property type="project" value="UniProtKB-EC"/>
</dbReference>
<gene>
    <name evidence="7" type="ORF">LCGC14_2973360</name>
</gene>
<dbReference type="PANTHER" id="PTHR30481">
    <property type="entry name" value="DNA ADENINE METHYLASE"/>
    <property type="match status" value="1"/>
</dbReference>
<comment type="caution">
    <text evidence="7">The sequence shown here is derived from an EMBL/GenBank/DDBJ whole genome shotgun (WGS) entry which is preliminary data.</text>
</comment>
<dbReference type="InterPro" id="IPR012263">
    <property type="entry name" value="M_m6A_EcoRV"/>
</dbReference>
<dbReference type="GO" id="GO:0043565">
    <property type="term" value="F:sequence-specific DNA binding"/>
    <property type="evidence" value="ECO:0007669"/>
    <property type="project" value="TreeGrafter"/>
</dbReference>
<dbReference type="Pfam" id="PF02086">
    <property type="entry name" value="MethyltransfD12"/>
    <property type="match status" value="1"/>
</dbReference>
<comment type="catalytic activity">
    <reaction evidence="6">
        <text>a 2'-deoxyadenosine in DNA + S-adenosyl-L-methionine = an N(6)-methyl-2'-deoxyadenosine in DNA + S-adenosyl-L-homocysteine + H(+)</text>
        <dbReference type="Rhea" id="RHEA:15197"/>
        <dbReference type="Rhea" id="RHEA-COMP:12418"/>
        <dbReference type="Rhea" id="RHEA-COMP:12419"/>
        <dbReference type="ChEBI" id="CHEBI:15378"/>
        <dbReference type="ChEBI" id="CHEBI:57856"/>
        <dbReference type="ChEBI" id="CHEBI:59789"/>
        <dbReference type="ChEBI" id="CHEBI:90615"/>
        <dbReference type="ChEBI" id="CHEBI:90616"/>
        <dbReference type="EC" id="2.1.1.72"/>
    </reaction>
</comment>
<dbReference type="InterPro" id="IPR002052">
    <property type="entry name" value="DNA_methylase_N6_adenine_CS"/>
</dbReference>
<keyword evidence="5" id="KW-0949">S-adenosyl-L-methionine</keyword>
<dbReference type="PIRSF" id="PIRSF000398">
    <property type="entry name" value="M_m6A_EcoRV"/>
    <property type="match status" value="1"/>
</dbReference>
<dbReference type="GO" id="GO:0009307">
    <property type="term" value="P:DNA restriction-modification system"/>
    <property type="evidence" value="ECO:0007669"/>
    <property type="project" value="InterPro"/>
</dbReference>
<keyword evidence="3" id="KW-0489">Methyltransferase</keyword>
<evidence type="ECO:0000256" key="5">
    <source>
        <dbReference type="ARBA" id="ARBA00022691"/>
    </source>
</evidence>
<evidence type="ECO:0000256" key="1">
    <source>
        <dbReference type="ARBA" id="ARBA00006594"/>
    </source>
</evidence>
<dbReference type="GO" id="GO:1904047">
    <property type="term" value="F:S-adenosyl-L-methionine binding"/>
    <property type="evidence" value="ECO:0007669"/>
    <property type="project" value="TreeGrafter"/>
</dbReference>
<evidence type="ECO:0000256" key="6">
    <source>
        <dbReference type="ARBA" id="ARBA00047942"/>
    </source>
</evidence>
<keyword evidence="4" id="KW-0808">Transferase</keyword>
<dbReference type="PANTHER" id="PTHR30481:SF3">
    <property type="entry name" value="DNA ADENINE METHYLASE"/>
    <property type="match status" value="1"/>
</dbReference>
<dbReference type="PROSITE" id="PS00092">
    <property type="entry name" value="N6_MTASE"/>
    <property type="match status" value="1"/>
</dbReference>
<dbReference type="EMBL" id="LAZR01060518">
    <property type="protein sequence ID" value="KKK65514.1"/>
    <property type="molecule type" value="Genomic_DNA"/>
</dbReference>
<dbReference type="InterPro" id="IPR029063">
    <property type="entry name" value="SAM-dependent_MTases_sf"/>
</dbReference>
<dbReference type="Gene3D" id="3.40.50.150">
    <property type="entry name" value="Vaccinia Virus protein VP39"/>
    <property type="match status" value="1"/>
</dbReference>
<dbReference type="InterPro" id="IPR012327">
    <property type="entry name" value="MeTrfase_D12"/>
</dbReference>
<accession>A0A0F8ZGF1</accession>